<sequence length="483" mass="55452">MVIAFAFYFSYSQLELQLPEKQFAKQHLSKPVDNTLLKTEHYSDPTYKNLTITSVAAVAGIKINTVLQDMNFTNAKFPDYRDILKYVKDNLLSDFKMKVSPWSLAAGWVKSREIHSENTPELGYVLKAMVTNQIMHAGVSYKGTQLKMMLKLIGGQEVIFKPQKYVREHVITGSPYAGADRHNGEIAAFHLNRLLGLCRCPLTVGRVINLRTEVLPVASESLSKTFFTKENNTCFYGQCYYCSPADPACAEGDIMEGAMILMLPEKYRLKKFRSPWQRTYKDAVTARWEQDFNYCDQIRKISVYRKGTRLLDLIDAAVFDYLIGNADRHHYEVFADFPDSIVILLDNGKSFGNPYWDELTILAPLYQCCKLRKTTYERLWAFVGHLGQSLKVLLNWDQLSPVLSQPHYESLDRRLRTILAAIEVCLNENGEEKASDYFDLDLDMCAIIHCSTSLVDLSLRPQLCVLWLTCFSYDYLNFIHLLN</sequence>
<keyword evidence="5" id="KW-0325">Glycoprotein</keyword>
<dbReference type="EMBL" id="BMAV01013632">
    <property type="protein sequence ID" value="GFY61418.1"/>
    <property type="molecule type" value="Genomic_DNA"/>
</dbReference>
<keyword evidence="7" id="KW-0067">ATP-binding</keyword>
<dbReference type="OrthoDB" id="8583677at2759"/>
<dbReference type="GO" id="GO:0005524">
    <property type="term" value="F:ATP binding"/>
    <property type="evidence" value="ECO:0007669"/>
    <property type="project" value="UniProtKB-KW"/>
</dbReference>
<proteinExistence type="inferred from homology"/>
<evidence type="ECO:0000256" key="5">
    <source>
        <dbReference type="ARBA" id="ARBA00023180"/>
    </source>
</evidence>
<keyword evidence="7" id="KW-0547">Nucleotide-binding</keyword>
<evidence type="ECO:0000256" key="2">
    <source>
        <dbReference type="ARBA" id="ARBA00006557"/>
    </source>
</evidence>
<feature type="binding site" evidence="7">
    <location>
        <position position="161"/>
    </location>
    <ligand>
        <name>ATP</name>
        <dbReference type="ChEBI" id="CHEBI:30616"/>
    </ligand>
</feature>
<dbReference type="Proteomes" id="UP000886998">
    <property type="component" value="Unassembled WGS sequence"/>
</dbReference>
<feature type="binding site" evidence="7">
    <location>
        <position position="332"/>
    </location>
    <ligand>
        <name>ATP</name>
        <dbReference type="ChEBI" id="CHEBI:30616"/>
    </ligand>
</feature>
<comment type="caution">
    <text evidence="10">The sequence shown here is derived from an EMBL/GenBank/DDBJ whole genome shotgun (WGS) entry which is preliminary data.</text>
</comment>
<organism evidence="10 11">
    <name type="scientific">Trichonephila inaurata madagascariensis</name>
    <dbReference type="NCBI Taxonomy" id="2747483"/>
    <lineage>
        <taxon>Eukaryota</taxon>
        <taxon>Metazoa</taxon>
        <taxon>Ecdysozoa</taxon>
        <taxon>Arthropoda</taxon>
        <taxon>Chelicerata</taxon>
        <taxon>Arachnida</taxon>
        <taxon>Araneae</taxon>
        <taxon>Araneomorphae</taxon>
        <taxon>Entelegynae</taxon>
        <taxon>Araneoidea</taxon>
        <taxon>Nephilidae</taxon>
        <taxon>Trichonephila</taxon>
        <taxon>Trichonephila inaurata</taxon>
    </lineage>
</organism>
<dbReference type="InterPro" id="IPR024869">
    <property type="entry name" value="FAM20"/>
</dbReference>
<accession>A0A8X6XWA3</accession>
<feature type="binding site" evidence="8">
    <location>
        <position position="180"/>
    </location>
    <ligand>
        <name>Mn(2+)</name>
        <dbReference type="ChEBI" id="CHEBI:29035"/>
    </ligand>
</feature>
<dbReference type="GO" id="GO:0016773">
    <property type="term" value="F:phosphotransferase activity, alcohol group as acceptor"/>
    <property type="evidence" value="ECO:0007669"/>
    <property type="project" value="TreeGrafter"/>
</dbReference>
<dbReference type="GO" id="GO:0005794">
    <property type="term" value="C:Golgi apparatus"/>
    <property type="evidence" value="ECO:0007669"/>
    <property type="project" value="UniProtKB-SubCell"/>
</dbReference>
<feature type="domain" description="FAM20 C-terminal" evidence="9">
    <location>
        <begin position="226"/>
        <end position="433"/>
    </location>
</feature>
<keyword evidence="8" id="KW-0479">Metal-binding</keyword>
<comment type="cofactor">
    <cofactor evidence="8">
        <name>Mn(2+)</name>
        <dbReference type="ChEBI" id="CHEBI:29035"/>
    </cofactor>
</comment>
<keyword evidence="11" id="KW-1185">Reference proteome</keyword>
<feature type="binding site" evidence="7">
    <location>
        <position position="346"/>
    </location>
    <ligand>
        <name>ATP</name>
        <dbReference type="ChEBI" id="CHEBI:30616"/>
    </ligand>
</feature>
<evidence type="ECO:0000256" key="6">
    <source>
        <dbReference type="PIRSR" id="PIRSR624869-1"/>
    </source>
</evidence>
<feature type="binding site" evidence="7">
    <location>
        <position position="145"/>
    </location>
    <ligand>
        <name>ATP</name>
        <dbReference type="ChEBI" id="CHEBI:30616"/>
    </ligand>
</feature>
<dbReference type="PANTHER" id="PTHR12450:SF14">
    <property type="entry name" value="GLYCOSAMINOGLYCAN XYLOSYLKINASE"/>
    <property type="match status" value="1"/>
</dbReference>
<evidence type="ECO:0000259" key="9">
    <source>
        <dbReference type="Pfam" id="PF06702"/>
    </source>
</evidence>
<evidence type="ECO:0000313" key="10">
    <source>
        <dbReference type="EMBL" id="GFY61418.1"/>
    </source>
</evidence>
<dbReference type="InterPro" id="IPR009581">
    <property type="entry name" value="FAM20_C"/>
</dbReference>
<feature type="binding site" evidence="8">
    <location>
        <position position="346"/>
    </location>
    <ligand>
        <name>Mn(2+)</name>
        <dbReference type="ChEBI" id="CHEBI:29035"/>
    </ligand>
</feature>
<feature type="active site" evidence="6">
    <location>
        <position position="327"/>
    </location>
</feature>
<gene>
    <name evidence="10" type="primary">FAM20B</name>
    <name evidence="10" type="ORF">TNIN_497602</name>
</gene>
<keyword evidence="8" id="KW-0464">Manganese</keyword>
<evidence type="ECO:0000256" key="7">
    <source>
        <dbReference type="PIRSR" id="PIRSR624869-2"/>
    </source>
</evidence>
<dbReference type="Pfam" id="PF06702">
    <property type="entry name" value="Fam20C"/>
    <property type="match status" value="1"/>
</dbReference>
<evidence type="ECO:0000256" key="4">
    <source>
        <dbReference type="ARBA" id="ARBA00023157"/>
    </source>
</evidence>
<name>A0A8X6XWA3_9ARAC</name>
<comment type="subcellular location">
    <subcellularLocation>
        <location evidence="1">Golgi apparatus</location>
    </subcellularLocation>
</comment>
<reference evidence="10" key="1">
    <citation type="submission" date="2020-08" db="EMBL/GenBank/DDBJ databases">
        <title>Multicomponent nature underlies the extraordinary mechanical properties of spider dragline silk.</title>
        <authorList>
            <person name="Kono N."/>
            <person name="Nakamura H."/>
            <person name="Mori M."/>
            <person name="Yoshida Y."/>
            <person name="Ohtoshi R."/>
            <person name="Malay A.D."/>
            <person name="Moran D.A.P."/>
            <person name="Tomita M."/>
            <person name="Numata K."/>
            <person name="Arakawa K."/>
        </authorList>
    </citation>
    <scope>NUCLEOTIDE SEQUENCE</scope>
</reference>
<dbReference type="GO" id="GO:0046872">
    <property type="term" value="F:metal ion binding"/>
    <property type="evidence" value="ECO:0007669"/>
    <property type="project" value="UniProtKB-KW"/>
</dbReference>
<keyword evidence="3" id="KW-0333">Golgi apparatus</keyword>
<keyword evidence="4" id="KW-1015">Disulfide bond</keyword>
<evidence type="ECO:0000256" key="3">
    <source>
        <dbReference type="ARBA" id="ARBA00023034"/>
    </source>
</evidence>
<feature type="binding site" evidence="7">
    <location>
        <begin position="260"/>
        <end position="263"/>
    </location>
    <ligand>
        <name>ATP</name>
        <dbReference type="ChEBI" id="CHEBI:30616"/>
    </ligand>
</feature>
<evidence type="ECO:0000256" key="1">
    <source>
        <dbReference type="ARBA" id="ARBA00004555"/>
    </source>
</evidence>
<evidence type="ECO:0000313" key="11">
    <source>
        <dbReference type="Proteomes" id="UP000886998"/>
    </source>
</evidence>
<comment type="similarity">
    <text evidence="2">Belongs to the FAM20 family.</text>
</comment>
<dbReference type="AlphaFoldDB" id="A0A8X6XWA3"/>
<dbReference type="PANTHER" id="PTHR12450">
    <property type="entry name" value="DENTIN MATRIX PROTEIN 4 PROTEIN FAM20"/>
    <property type="match status" value="1"/>
</dbReference>
<evidence type="ECO:0000256" key="8">
    <source>
        <dbReference type="PIRSR" id="PIRSR624869-3"/>
    </source>
</evidence>
<protein>
    <submittedName>
        <fullName evidence="10">Glycosaminoglycan xylosylkinase</fullName>
    </submittedName>
</protein>